<dbReference type="CDD" id="cd07812">
    <property type="entry name" value="SRPBCC"/>
    <property type="match status" value="1"/>
</dbReference>
<dbReference type="STRING" id="574376.BAMA_00755"/>
<organism evidence="1 2">
    <name type="scientific">Bacillus manliponensis</name>
    <dbReference type="NCBI Taxonomy" id="574376"/>
    <lineage>
        <taxon>Bacteria</taxon>
        <taxon>Bacillati</taxon>
        <taxon>Bacillota</taxon>
        <taxon>Bacilli</taxon>
        <taxon>Bacillales</taxon>
        <taxon>Bacillaceae</taxon>
        <taxon>Bacillus</taxon>
        <taxon>Bacillus cereus group</taxon>
    </lineage>
</organism>
<dbReference type="RefSeq" id="WP_034635070.1">
    <property type="nucleotide sequence ID" value="NZ_CBCSJC010000002.1"/>
</dbReference>
<proteinExistence type="predicted"/>
<evidence type="ECO:0000313" key="1">
    <source>
        <dbReference type="EMBL" id="KEK21332.1"/>
    </source>
</evidence>
<evidence type="ECO:0008006" key="3">
    <source>
        <dbReference type="Google" id="ProtNLM"/>
    </source>
</evidence>
<keyword evidence="2" id="KW-1185">Reference proteome</keyword>
<dbReference type="EMBL" id="JOTN01000001">
    <property type="protein sequence ID" value="KEK21332.1"/>
    <property type="molecule type" value="Genomic_DNA"/>
</dbReference>
<comment type="caution">
    <text evidence="1">The sequence shown here is derived from an EMBL/GenBank/DDBJ whole genome shotgun (WGS) entry which is preliminary data.</text>
</comment>
<reference evidence="1 2" key="1">
    <citation type="submission" date="2014-06" db="EMBL/GenBank/DDBJ databases">
        <title>Draft genome sequence of Bacillus manliponensis JCM 15802 (MCCC 1A00708).</title>
        <authorList>
            <person name="Lai Q."/>
            <person name="Liu Y."/>
            <person name="Shao Z."/>
        </authorList>
    </citation>
    <scope>NUCLEOTIDE SEQUENCE [LARGE SCALE GENOMIC DNA]</scope>
    <source>
        <strain evidence="1 2">JCM 15802</strain>
    </source>
</reference>
<protein>
    <recommendedName>
        <fullName evidence="3">SRPBCC family protein</fullName>
    </recommendedName>
</protein>
<dbReference type="eggNOG" id="ENOG5031F8Y">
    <property type="taxonomic scope" value="Bacteria"/>
</dbReference>
<sequence>MKQWIKEIEIDAPIDYVWSLLEGPLENMQRIMPEVLENKPVKVTEEVVGSVYRQKYKEGKRIEEYDVETLEYLNTPDQKNLKVGFTLAKMFEITAKYELSKINEQKTRFTYTCTNKPLKAFLKLFLFFAGDKVVVKFCEKVKKEAEADYQKSAMPVK</sequence>
<dbReference type="InterPro" id="IPR023393">
    <property type="entry name" value="START-like_dom_sf"/>
</dbReference>
<dbReference type="OrthoDB" id="2360771at2"/>
<name>A0A073K4E0_9BACI</name>
<dbReference type="AlphaFoldDB" id="A0A073K4E0"/>
<gene>
    <name evidence="1" type="ORF">BAMA_00755</name>
</gene>
<dbReference type="Gene3D" id="3.30.530.20">
    <property type="match status" value="1"/>
</dbReference>
<dbReference type="SUPFAM" id="SSF55961">
    <property type="entry name" value="Bet v1-like"/>
    <property type="match status" value="1"/>
</dbReference>
<accession>A0A073K4E0</accession>
<dbReference type="Proteomes" id="UP000027822">
    <property type="component" value="Unassembled WGS sequence"/>
</dbReference>
<evidence type="ECO:0000313" key="2">
    <source>
        <dbReference type="Proteomes" id="UP000027822"/>
    </source>
</evidence>